<gene>
    <name evidence="1" type="ORF">BKA59DRAFT_379041</name>
</gene>
<proteinExistence type="predicted"/>
<dbReference type="AlphaFoldDB" id="A0A8K0WDS7"/>
<name>A0A8K0WDS7_9HYPO</name>
<keyword evidence="2" id="KW-1185">Reference proteome</keyword>
<evidence type="ECO:0000313" key="2">
    <source>
        <dbReference type="Proteomes" id="UP000813427"/>
    </source>
</evidence>
<dbReference type="OrthoDB" id="4438755at2759"/>
<protein>
    <submittedName>
        <fullName evidence="1">Uncharacterized protein</fullName>
    </submittedName>
</protein>
<accession>A0A8K0WDS7</accession>
<organism evidence="1 2">
    <name type="scientific">Fusarium tricinctum</name>
    <dbReference type="NCBI Taxonomy" id="61284"/>
    <lineage>
        <taxon>Eukaryota</taxon>
        <taxon>Fungi</taxon>
        <taxon>Dikarya</taxon>
        <taxon>Ascomycota</taxon>
        <taxon>Pezizomycotina</taxon>
        <taxon>Sordariomycetes</taxon>
        <taxon>Hypocreomycetidae</taxon>
        <taxon>Hypocreales</taxon>
        <taxon>Nectriaceae</taxon>
        <taxon>Fusarium</taxon>
        <taxon>Fusarium tricinctum species complex</taxon>
    </lineage>
</organism>
<sequence>GCIQIGFGQQLQDDGANHFVAWIHGKHACPGQAVLRRLVDGACDYTFWVGNIPWVFNGCRGGDPQSISSQGRPTTACTDAKKGTKIHCGDQHDIVQHGVC</sequence>
<dbReference type="Proteomes" id="UP000813427">
    <property type="component" value="Unassembled WGS sequence"/>
</dbReference>
<feature type="non-terminal residue" evidence="1">
    <location>
        <position position="100"/>
    </location>
</feature>
<feature type="non-terminal residue" evidence="1">
    <location>
        <position position="1"/>
    </location>
</feature>
<comment type="caution">
    <text evidence="1">The sequence shown here is derived from an EMBL/GenBank/DDBJ whole genome shotgun (WGS) entry which is preliminary data.</text>
</comment>
<evidence type="ECO:0000313" key="1">
    <source>
        <dbReference type="EMBL" id="KAH7246773.1"/>
    </source>
</evidence>
<dbReference type="EMBL" id="JAGPXF010000004">
    <property type="protein sequence ID" value="KAH7246773.1"/>
    <property type="molecule type" value="Genomic_DNA"/>
</dbReference>
<reference evidence="1" key="1">
    <citation type="journal article" date="2021" name="Nat. Commun.">
        <title>Genetic determinants of endophytism in the Arabidopsis root mycobiome.</title>
        <authorList>
            <person name="Mesny F."/>
            <person name="Miyauchi S."/>
            <person name="Thiergart T."/>
            <person name="Pickel B."/>
            <person name="Atanasova L."/>
            <person name="Karlsson M."/>
            <person name="Huettel B."/>
            <person name="Barry K.W."/>
            <person name="Haridas S."/>
            <person name="Chen C."/>
            <person name="Bauer D."/>
            <person name="Andreopoulos W."/>
            <person name="Pangilinan J."/>
            <person name="LaButti K."/>
            <person name="Riley R."/>
            <person name="Lipzen A."/>
            <person name="Clum A."/>
            <person name="Drula E."/>
            <person name="Henrissat B."/>
            <person name="Kohler A."/>
            <person name="Grigoriev I.V."/>
            <person name="Martin F.M."/>
            <person name="Hacquard S."/>
        </authorList>
    </citation>
    <scope>NUCLEOTIDE SEQUENCE</scope>
    <source>
        <strain evidence="1">MPI-SDFR-AT-0068</strain>
    </source>
</reference>